<keyword evidence="2" id="KW-1185">Reference proteome</keyword>
<dbReference type="RefSeq" id="WP_191714097.1">
    <property type="nucleotide sequence ID" value="NZ_JACSPU010000001.1"/>
</dbReference>
<name>A0ABR8WAG1_9BACL</name>
<sequence length="136" mass="15179">MASGALNFHFQMDQNILRNFDDTQMKAARERAVEAAGLAWADETKEIVREDNHIDTGLFVNSIGYVTTGGTVPATASDVVNEMTSERDKTTLKIGSSVVYAAPLEKKYNIMARGLDRAQERMQRVADTQLKRDLRL</sequence>
<gene>
    <name evidence="1" type="ORF">H9630_03575</name>
</gene>
<reference evidence="1 2" key="1">
    <citation type="submission" date="2020-08" db="EMBL/GenBank/DDBJ databases">
        <title>A Genomic Blueprint of the Chicken Gut Microbiome.</title>
        <authorList>
            <person name="Gilroy R."/>
            <person name="Ravi A."/>
            <person name="Getino M."/>
            <person name="Pursley I."/>
            <person name="Horton D.L."/>
            <person name="Alikhan N.-F."/>
            <person name="Baker D."/>
            <person name="Gharbi K."/>
            <person name="Hall N."/>
            <person name="Watson M."/>
            <person name="Adriaenssens E.M."/>
            <person name="Foster-Nyarko E."/>
            <person name="Jarju S."/>
            <person name="Secka A."/>
            <person name="Antonio M."/>
            <person name="Oren A."/>
            <person name="Chaudhuri R."/>
            <person name="La Ragione R.M."/>
            <person name="Hildebrand F."/>
            <person name="Pallen M.J."/>
        </authorList>
    </citation>
    <scope>NUCLEOTIDE SEQUENCE [LARGE SCALE GENOMIC DNA]</scope>
    <source>
        <strain evidence="1 2">Sa1BUA13</strain>
    </source>
</reference>
<dbReference type="Proteomes" id="UP000658980">
    <property type="component" value="Unassembled WGS sequence"/>
</dbReference>
<evidence type="ECO:0008006" key="3">
    <source>
        <dbReference type="Google" id="ProtNLM"/>
    </source>
</evidence>
<comment type="caution">
    <text evidence="1">The sequence shown here is derived from an EMBL/GenBank/DDBJ whole genome shotgun (WGS) entry which is preliminary data.</text>
</comment>
<proteinExistence type="predicted"/>
<evidence type="ECO:0000313" key="2">
    <source>
        <dbReference type="Proteomes" id="UP000658980"/>
    </source>
</evidence>
<dbReference type="EMBL" id="JACSPU010000001">
    <property type="protein sequence ID" value="MBD8013888.1"/>
    <property type="molecule type" value="Genomic_DNA"/>
</dbReference>
<evidence type="ECO:0000313" key="1">
    <source>
        <dbReference type="EMBL" id="MBD8013888.1"/>
    </source>
</evidence>
<protein>
    <recommendedName>
        <fullName evidence="3">HK97 gp10 family phage protein</fullName>
    </recommendedName>
</protein>
<organism evidence="1 2">
    <name type="scientific">Planococcus wigleyi</name>
    <dbReference type="NCBI Taxonomy" id="2762216"/>
    <lineage>
        <taxon>Bacteria</taxon>
        <taxon>Bacillati</taxon>
        <taxon>Bacillota</taxon>
        <taxon>Bacilli</taxon>
        <taxon>Bacillales</taxon>
        <taxon>Caryophanaceae</taxon>
        <taxon>Planococcus</taxon>
    </lineage>
</organism>
<accession>A0ABR8WAG1</accession>